<dbReference type="Proteomes" id="UP000594262">
    <property type="component" value="Unplaced"/>
</dbReference>
<dbReference type="PANTHER" id="PTHR33053">
    <property type="entry name" value="PROTEIN, PUTATIVE-RELATED"/>
    <property type="match status" value="1"/>
</dbReference>
<name>A0A7M5UP65_9CNID</name>
<keyword evidence="3" id="KW-1185">Reference proteome</keyword>
<evidence type="ECO:0000256" key="1">
    <source>
        <dbReference type="SAM" id="MobiDB-lite"/>
    </source>
</evidence>
<protein>
    <recommendedName>
        <fullName evidence="4">Transposase domain-containing protein</fullName>
    </recommendedName>
</protein>
<dbReference type="PANTHER" id="PTHR33053:SF26">
    <property type="entry name" value="TRANSPOSASE DOMAIN-CONTAINING PROTEIN"/>
    <property type="match status" value="1"/>
</dbReference>
<reference evidence="2" key="1">
    <citation type="submission" date="2021-01" db="UniProtKB">
        <authorList>
            <consortium name="EnsemblMetazoa"/>
        </authorList>
    </citation>
    <scope>IDENTIFICATION</scope>
</reference>
<proteinExistence type="predicted"/>
<feature type="compositionally biased region" description="Low complexity" evidence="1">
    <location>
        <begin position="80"/>
        <end position="95"/>
    </location>
</feature>
<dbReference type="OrthoDB" id="10036512at2759"/>
<evidence type="ECO:0000313" key="3">
    <source>
        <dbReference type="Proteomes" id="UP000594262"/>
    </source>
</evidence>
<evidence type="ECO:0000313" key="2">
    <source>
        <dbReference type="EnsemblMetazoa" id="CLYHEMP003564.1"/>
    </source>
</evidence>
<feature type="region of interest" description="Disordered" evidence="1">
    <location>
        <begin position="76"/>
        <end position="99"/>
    </location>
</feature>
<organism evidence="2 3">
    <name type="scientific">Clytia hemisphaerica</name>
    <dbReference type="NCBI Taxonomy" id="252671"/>
    <lineage>
        <taxon>Eukaryota</taxon>
        <taxon>Metazoa</taxon>
        <taxon>Cnidaria</taxon>
        <taxon>Hydrozoa</taxon>
        <taxon>Hydroidolina</taxon>
        <taxon>Leptothecata</taxon>
        <taxon>Obeliida</taxon>
        <taxon>Clytiidae</taxon>
        <taxon>Clytia</taxon>
    </lineage>
</organism>
<accession>A0A7M5UP65</accession>
<sequence length="655" mass="74561">MASRSSKWRDKNRTFLQYIEIQNSSNLGITDHLQVSTDLPQVSADLHNPSENVPLHMDISTSSDCSNNLSVGELSPYVESTSSSDSSDPSGSSDSNNEVEVNTRNLLPDLAKWALTNNLSHSALNGLMEVLRENVDQELPKDARTVLNTPRQVSFCKKCGGEYIYLGIKEGILRQPKIKYFVGEKISLKINIDGLPLFKSAGTEVWPILGMVEKQSPFVIALFCGEGKPKCVADFMKDFLEEYSHLVQNGIQIDEHIVKAFEIKCFICDAPARAYLKSIKGHTGYNACERCTTTGEMDGSTMTYKDLNSSLRTDEKFADFDYPEHQHELSILCQYGIPCVKFFVLDSMHLIFLGVTKRMLYRLKSGPRLCKLSQRQIDTLSNSLSVLRNTLPSEFARQPRSLKWLKRWKATEFKQFLLYTGMFVLKGVVNADVYRHFLALSVSVSVLMYFKPEEENYLNLFNFTKQLLKWFVEKSSDLYGGSFVSYNVHSTIHLHEDVENFNCGLADLSAFPFENFLHRIKKMVRKSHQPLPQIAKRIQEMEKTGVDFVSKVIHTKVRSVLKGNRDAWFLTSNNKICEVLDVKGKEISARLYSFKKTRSYFDEPVDSKDIGICVLLENTTFKESTIYTTDIKKKFVAIPTKNGMLLIPMLHNLEL</sequence>
<dbReference type="EnsemblMetazoa" id="CLYHEMT003564.1">
    <property type="protein sequence ID" value="CLYHEMP003564.1"/>
    <property type="gene ID" value="CLYHEMG003564"/>
</dbReference>
<dbReference type="AlphaFoldDB" id="A0A7M5UP65"/>
<evidence type="ECO:0008006" key="4">
    <source>
        <dbReference type="Google" id="ProtNLM"/>
    </source>
</evidence>